<feature type="transmembrane region" description="Helical" evidence="1">
    <location>
        <begin position="12"/>
        <end position="32"/>
    </location>
</feature>
<reference evidence="2" key="1">
    <citation type="journal article" date="2021" name="Sci. Rep.">
        <title>Diploid genomic architecture of Nitzschia inconspicua, an elite biomass production diatom.</title>
        <authorList>
            <person name="Oliver A."/>
            <person name="Podell S."/>
            <person name="Pinowska A."/>
            <person name="Traller J.C."/>
            <person name="Smith S.R."/>
            <person name="McClure R."/>
            <person name="Beliaev A."/>
            <person name="Bohutskyi P."/>
            <person name="Hill E.A."/>
            <person name="Rabines A."/>
            <person name="Zheng H."/>
            <person name="Allen L.Z."/>
            <person name="Kuo A."/>
            <person name="Grigoriev I.V."/>
            <person name="Allen A.E."/>
            <person name="Hazlebeck D."/>
            <person name="Allen E.E."/>
        </authorList>
    </citation>
    <scope>NUCLEOTIDE SEQUENCE</scope>
    <source>
        <strain evidence="2">Hildebrandi</strain>
    </source>
</reference>
<name>A0A9K3LBP1_9STRA</name>
<protein>
    <submittedName>
        <fullName evidence="2">Uncharacterized protein</fullName>
    </submittedName>
</protein>
<proteinExistence type="predicted"/>
<dbReference type="Proteomes" id="UP000693970">
    <property type="component" value="Unassembled WGS sequence"/>
</dbReference>
<evidence type="ECO:0000313" key="3">
    <source>
        <dbReference type="Proteomes" id="UP000693970"/>
    </source>
</evidence>
<keyword evidence="1" id="KW-0812">Transmembrane</keyword>
<comment type="caution">
    <text evidence="2">The sequence shown here is derived from an EMBL/GenBank/DDBJ whole genome shotgun (WGS) entry which is preliminary data.</text>
</comment>
<evidence type="ECO:0000313" key="2">
    <source>
        <dbReference type="EMBL" id="KAG7358845.1"/>
    </source>
</evidence>
<keyword evidence="1" id="KW-1133">Transmembrane helix</keyword>
<dbReference type="EMBL" id="JAGRRH010000014">
    <property type="protein sequence ID" value="KAG7358845.1"/>
    <property type="molecule type" value="Genomic_DNA"/>
</dbReference>
<gene>
    <name evidence="2" type="ORF">IV203_015434</name>
</gene>
<sequence length="484" mass="54408">MAASFRITRATVVFIAGLQFAVLLLVSPLLLIPRSSVELGDRIGNFTLVRNRSPHTQLIVEPETPLRSATIEATTNTDLRVREEGCQRQVYHISDLNPNTTFPGTRIFHPPPVPIQAFNGRIDSIQIGIEPKYGKHICRCNAILSFVYGYQLPQIIHFVSTLLQSGFQGDLVLGVTPNLTEDTREFLQQLTQSKTTPVNLVVYEISITCSKRGSQFLCQNHHMFQDASSNEWIADARPLRRVATLRFEYYWAWSSLYSPTSHLFVTDARDVYFQGNPIPDYNHYNSTTLTLFEEAATIEQSRANSNWLRRTYSEDVLQQVKSRSVICSGTTLGGQPAMETYTRAMVHEFDRTYCKNCGYLHDQCFHNYLVHFDRLVGANGGKISLVNIHKQGEGGIVNTVGLVSKRNNGASLNDLGLIQGGTMAILDNDKVTASAVIHMFDRDPEMKGWVQGQINEELSLWNATASISHLLQKDIQPQPEKFPV</sequence>
<dbReference type="AlphaFoldDB" id="A0A9K3LBP1"/>
<reference evidence="2" key="2">
    <citation type="submission" date="2021-04" db="EMBL/GenBank/DDBJ databases">
        <authorList>
            <person name="Podell S."/>
        </authorList>
    </citation>
    <scope>NUCLEOTIDE SEQUENCE</scope>
    <source>
        <strain evidence="2">Hildebrandi</strain>
    </source>
</reference>
<accession>A0A9K3LBP1</accession>
<evidence type="ECO:0000256" key="1">
    <source>
        <dbReference type="SAM" id="Phobius"/>
    </source>
</evidence>
<organism evidence="2 3">
    <name type="scientific">Nitzschia inconspicua</name>
    <dbReference type="NCBI Taxonomy" id="303405"/>
    <lineage>
        <taxon>Eukaryota</taxon>
        <taxon>Sar</taxon>
        <taxon>Stramenopiles</taxon>
        <taxon>Ochrophyta</taxon>
        <taxon>Bacillariophyta</taxon>
        <taxon>Bacillariophyceae</taxon>
        <taxon>Bacillariophycidae</taxon>
        <taxon>Bacillariales</taxon>
        <taxon>Bacillariaceae</taxon>
        <taxon>Nitzschia</taxon>
    </lineage>
</organism>
<keyword evidence="3" id="KW-1185">Reference proteome</keyword>
<keyword evidence="1" id="KW-0472">Membrane</keyword>
<dbReference type="OrthoDB" id="48503at2759"/>